<feature type="compositionally biased region" description="Basic residues" evidence="1">
    <location>
        <begin position="180"/>
        <end position="190"/>
    </location>
</feature>
<dbReference type="KEGG" id="spu:105442304"/>
<dbReference type="RefSeq" id="XP_011672564.1">
    <property type="nucleotide sequence ID" value="XM_011674262.2"/>
</dbReference>
<dbReference type="Proteomes" id="UP000007110">
    <property type="component" value="Unassembled WGS sequence"/>
</dbReference>
<reference evidence="3" key="1">
    <citation type="submission" date="2015-02" db="EMBL/GenBank/DDBJ databases">
        <title>Genome sequencing for Strongylocentrotus purpuratus.</title>
        <authorList>
            <person name="Murali S."/>
            <person name="Liu Y."/>
            <person name="Vee V."/>
            <person name="English A."/>
            <person name="Wang M."/>
            <person name="Skinner E."/>
            <person name="Han Y."/>
            <person name="Muzny D.M."/>
            <person name="Worley K.C."/>
            <person name="Gibbs R.A."/>
        </authorList>
    </citation>
    <scope>NUCLEOTIDE SEQUENCE</scope>
</reference>
<feature type="region of interest" description="Disordered" evidence="1">
    <location>
        <begin position="93"/>
        <end position="129"/>
    </location>
</feature>
<feature type="compositionally biased region" description="Low complexity" evidence="1">
    <location>
        <begin position="115"/>
        <end position="129"/>
    </location>
</feature>
<dbReference type="EnsemblMetazoa" id="XM_011674263">
    <property type="protein sequence ID" value="XP_011672565"/>
    <property type="gene ID" value="LOC105442304"/>
</dbReference>
<dbReference type="EnsemblMetazoa" id="XM_011674262">
    <property type="protein sequence ID" value="XP_011672564"/>
    <property type="gene ID" value="LOC105442304"/>
</dbReference>
<evidence type="ECO:0000313" key="3">
    <source>
        <dbReference type="Proteomes" id="UP000007110"/>
    </source>
</evidence>
<proteinExistence type="predicted"/>
<evidence type="ECO:0000256" key="1">
    <source>
        <dbReference type="SAM" id="MobiDB-lite"/>
    </source>
</evidence>
<dbReference type="GeneID" id="105442304"/>
<feature type="compositionally biased region" description="Basic and acidic residues" evidence="1">
    <location>
        <begin position="201"/>
        <end position="212"/>
    </location>
</feature>
<dbReference type="InParanoid" id="A0A7M7HFZ1"/>
<dbReference type="AlphaFoldDB" id="A0A7M7HFZ1"/>
<feature type="compositionally biased region" description="Polar residues" evidence="1">
    <location>
        <begin position="270"/>
        <end position="281"/>
    </location>
</feature>
<dbReference type="RefSeq" id="XP_011672565.1">
    <property type="nucleotide sequence ID" value="XM_011674263.2"/>
</dbReference>
<feature type="region of interest" description="Disordered" evidence="1">
    <location>
        <begin position="146"/>
        <end position="297"/>
    </location>
</feature>
<reference evidence="2" key="2">
    <citation type="submission" date="2021-01" db="UniProtKB">
        <authorList>
            <consortium name="EnsemblMetazoa"/>
        </authorList>
    </citation>
    <scope>IDENTIFICATION</scope>
</reference>
<protein>
    <submittedName>
        <fullName evidence="2">Uncharacterized protein</fullName>
    </submittedName>
</protein>
<name>A0A7M7HFZ1_STRPU</name>
<accession>A0A7M7HFZ1</accession>
<keyword evidence="3" id="KW-1185">Reference proteome</keyword>
<feature type="compositionally biased region" description="Polar residues" evidence="1">
    <location>
        <begin position="251"/>
        <end position="262"/>
    </location>
</feature>
<organism evidence="2 3">
    <name type="scientific">Strongylocentrotus purpuratus</name>
    <name type="common">Purple sea urchin</name>
    <dbReference type="NCBI Taxonomy" id="7668"/>
    <lineage>
        <taxon>Eukaryota</taxon>
        <taxon>Metazoa</taxon>
        <taxon>Echinodermata</taxon>
        <taxon>Eleutherozoa</taxon>
        <taxon>Echinozoa</taxon>
        <taxon>Echinoidea</taxon>
        <taxon>Euechinoidea</taxon>
        <taxon>Echinacea</taxon>
        <taxon>Camarodonta</taxon>
        <taxon>Echinidea</taxon>
        <taxon>Strongylocentrotidae</taxon>
        <taxon>Strongylocentrotus</taxon>
    </lineage>
</organism>
<sequence length="382" mass="42893">MMRPLSPSPMTCGIRQRLLMSDDAFDTEDNSSRSSSLPPRARVAFSGINTLAPCSKEFQKSLNDLNQRDEDTASAANKLTLPVIQLLKNSDINHVGRDGRHGKPGASCWDDDSATSGNSTSDDDMTTSWTSLSNVGTLVTLRPKKWHRGMKTKSDNSDGETYDDSMSVRSDSYMICKKSPSVRRKARGRKRGDSPPTTDGDSGRLSRKDDNTRRRKTYLGLEPPVSNNRPRGLSPLSRPQQEKDKSFRQPIHQSKSAHSSPQQERREIHQPSTRSTPNSPYGSPLLTRASNAKRATEIPKWQRPFNLYTSPSSSSFTSQNINPILVHKDASRSYRLSDFCETKHSHTVANLEEEFKQLKACRYLRRQSDEIGSDEEYSPKVK</sequence>
<dbReference type="OrthoDB" id="10151545at2759"/>
<evidence type="ECO:0000313" key="2">
    <source>
        <dbReference type="EnsemblMetazoa" id="XP_011672565"/>
    </source>
</evidence>